<name>A0A1L1PM29_HYDIT</name>
<organism evidence="2 3">
    <name type="scientific">Hydrogenophaga intermedia</name>
    <dbReference type="NCBI Taxonomy" id="65786"/>
    <lineage>
        <taxon>Bacteria</taxon>
        <taxon>Pseudomonadati</taxon>
        <taxon>Pseudomonadota</taxon>
        <taxon>Betaproteobacteria</taxon>
        <taxon>Burkholderiales</taxon>
        <taxon>Comamonadaceae</taxon>
        <taxon>Hydrogenophaga</taxon>
    </lineage>
</organism>
<evidence type="ECO:0000313" key="2">
    <source>
        <dbReference type="EMBL" id="CDN87106.1"/>
    </source>
</evidence>
<feature type="domain" description="Serine aminopeptidase S33" evidence="1">
    <location>
        <begin position="59"/>
        <end position="155"/>
    </location>
</feature>
<dbReference type="InterPro" id="IPR022742">
    <property type="entry name" value="Hydrolase_4"/>
</dbReference>
<sequence>MSHAAEQTLLLGQGKGLVGVVTPPLPPADGQVPREDPPFVIILNAGIIHRVGPNRLHVSLARALSADGFPVLRVDLSGLGDSAAREDGSAPLDATVADIREIIDTLQATRQVKRVVLMGLCSGADHSVIYASTDPRVAGVALLDPSIPRTTGYYVKHYSGRLLSLRTWKNVAMGRHPLWKLLKKRPAHEVPAEEDGAASDMAAARPAVTLEHPEVRAFLENAYGRALGNGAQFLAVLTSDRERQHNYRRQLQDAFPSLDFKGKLLIEYFDRCDHTFTTLASQQRLVGLVRRWMGESAFR</sequence>
<proteinExistence type="predicted"/>
<dbReference type="AlphaFoldDB" id="A0A1L1PM29"/>
<evidence type="ECO:0000259" key="1">
    <source>
        <dbReference type="Pfam" id="PF12146"/>
    </source>
</evidence>
<evidence type="ECO:0000313" key="3">
    <source>
        <dbReference type="Proteomes" id="UP000028878"/>
    </source>
</evidence>
<keyword evidence="2" id="KW-0378">Hydrolase</keyword>
<gene>
    <name evidence="2" type="ORF">BN948_01525</name>
</gene>
<reference evidence="3" key="1">
    <citation type="submission" date="2014-02" db="EMBL/GenBank/DDBJ databases">
        <authorList>
            <person name="Gan H."/>
        </authorList>
    </citation>
    <scope>NUCLEOTIDE SEQUENCE [LARGE SCALE GENOMIC DNA]</scope>
    <source>
        <strain evidence="3">S1</strain>
    </source>
</reference>
<dbReference type="Pfam" id="PF12146">
    <property type="entry name" value="Hydrolase_4"/>
    <property type="match status" value="1"/>
</dbReference>
<dbReference type="InterPro" id="IPR029058">
    <property type="entry name" value="AB_hydrolase_fold"/>
</dbReference>
<dbReference type="RefSeq" id="WP_009517168.1">
    <property type="nucleotide sequence ID" value="NZ_CCAE010000008.1"/>
</dbReference>
<dbReference type="SUPFAM" id="SSF53474">
    <property type="entry name" value="alpha/beta-Hydrolases"/>
    <property type="match status" value="1"/>
</dbReference>
<protein>
    <submittedName>
        <fullName evidence="2">Putative alpha/beta hydrolase fold-containing protein</fullName>
    </submittedName>
</protein>
<dbReference type="EMBL" id="CCAE010000008">
    <property type="protein sequence ID" value="CDN87106.1"/>
    <property type="molecule type" value="Genomic_DNA"/>
</dbReference>
<dbReference type="Proteomes" id="UP000028878">
    <property type="component" value="Unassembled WGS sequence"/>
</dbReference>
<dbReference type="GO" id="GO:0016787">
    <property type="term" value="F:hydrolase activity"/>
    <property type="evidence" value="ECO:0007669"/>
    <property type="project" value="UniProtKB-KW"/>
</dbReference>
<dbReference type="Gene3D" id="3.40.50.1820">
    <property type="entry name" value="alpha/beta hydrolase"/>
    <property type="match status" value="1"/>
</dbReference>
<reference evidence="3" key="2">
    <citation type="submission" date="2014-11" db="EMBL/GenBank/DDBJ databases">
        <title>Draft genome sequence of Hydrogenophaga intermedia S1.</title>
        <authorList>
            <person name="Gan H.M."/>
            <person name="Chew T.H."/>
            <person name="Stolz A."/>
        </authorList>
    </citation>
    <scope>NUCLEOTIDE SEQUENCE [LARGE SCALE GENOMIC DNA]</scope>
    <source>
        <strain evidence="3">S1</strain>
    </source>
</reference>
<accession>A0A1L1PM29</accession>
<keyword evidence="3" id="KW-1185">Reference proteome</keyword>